<dbReference type="GO" id="GO:0016740">
    <property type="term" value="F:transferase activity"/>
    <property type="evidence" value="ECO:0007669"/>
    <property type="project" value="UniProtKB-KW"/>
</dbReference>
<dbReference type="AlphaFoldDB" id="A0A4U1C958"/>
<proteinExistence type="predicted"/>
<dbReference type="OrthoDB" id="9801954at2"/>
<dbReference type="CDD" id="cd06420">
    <property type="entry name" value="GT2_Chondriotin_Pol_N"/>
    <property type="match status" value="1"/>
</dbReference>
<keyword evidence="3" id="KW-1185">Reference proteome</keyword>
<keyword evidence="2" id="KW-0808">Transferase</keyword>
<dbReference type="InterPro" id="IPR029044">
    <property type="entry name" value="Nucleotide-diphossugar_trans"/>
</dbReference>
<organism evidence="2 3">
    <name type="scientific">Pedobacter frigoris</name>
    <dbReference type="NCBI Taxonomy" id="2571272"/>
    <lineage>
        <taxon>Bacteria</taxon>
        <taxon>Pseudomonadati</taxon>
        <taxon>Bacteroidota</taxon>
        <taxon>Sphingobacteriia</taxon>
        <taxon>Sphingobacteriales</taxon>
        <taxon>Sphingobacteriaceae</taxon>
        <taxon>Pedobacter</taxon>
    </lineage>
</organism>
<evidence type="ECO:0000313" key="3">
    <source>
        <dbReference type="Proteomes" id="UP000307244"/>
    </source>
</evidence>
<sequence>MRNYPTTSLMISTYNWPEALEVVLLSALNQTVLPNEIVIADDGSGAETKALIEKYAKLSQIPLHHVWQEDNGFRLAEIRNKAIAKASSDYIVQIDGDIIMHPRFIEDHVKFAKANSFVRASRIYINDEISEEMLASKKYKISAFSKGITNVFSALRMPFLWKHFENDYKIKGYELYEIHGCNMAYWRKDAIKVNGYNESFNGWGPEDKEFIARLLNTGLQKRFIKLGAIAFHIYHKENAKTFLEENTRKFKDAITNKTTYIEHGINQYT</sequence>
<evidence type="ECO:0000313" key="2">
    <source>
        <dbReference type="EMBL" id="TKC02916.1"/>
    </source>
</evidence>
<dbReference type="SUPFAM" id="SSF53448">
    <property type="entry name" value="Nucleotide-diphospho-sugar transferases"/>
    <property type="match status" value="1"/>
</dbReference>
<dbReference type="Pfam" id="PF00535">
    <property type="entry name" value="Glycos_transf_2"/>
    <property type="match status" value="1"/>
</dbReference>
<accession>A0A4U1C958</accession>
<feature type="domain" description="Glycosyltransferase 2-like" evidence="1">
    <location>
        <begin position="8"/>
        <end position="188"/>
    </location>
</feature>
<dbReference type="Proteomes" id="UP000307244">
    <property type="component" value="Unassembled WGS sequence"/>
</dbReference>
<evidence type="ECO:0000259" key="1">
    <source>
        <dbReference type="Pfam" id="PF00535"/>
    </source>
</evidence>
<dbReference type="PANTHER" id="PTHR43685">
    <property type="entry name" value="GLYCOSYLTRANSFERASE"/>
    <property type="match status" value="1"/>
</dbReference>
<dbReference type="EMBL" id="SWBQ01000008">
    <property type="protein sequence ID" value="TKC02916.1"/>
    <property type="molecule type" value="Genomic_DNA"/>
</dbReference>
<reference evidence="2 3" key="1">
    <citation type="submission" date="2019-04" db="EMBL/GenBank/DDBJ databases">
        <title>Pedobacter sp. RP-3-15 sp. nov., isolated from Arctic soil.</title>
        <authorList>
            <person name="Dahal R.H."/>
            <person name="Kim D.-U."/>
        </authorList>
    </citation>
    <scope>NUCLEOTIDE SEQUENCE [LARGE SCALE GENOMIC DNA]</scope>
    <source>
        <strain evidence="2 3">RP-3-15</strain>
    </source>
</reference>
<name>A0A4U1C958_9SPHI</name>
<dbReference type="InterPro" id="IPR050834">
    <property type="entry name" value="Glycosyltransf_2"/>
</dbReference>
<dbReference type="Gene3D" id="3.90.550.10">
    <property type="entry name" value="Spore Coat Polysaccharide Biosynthesis Protein SpsA, Chain A"/>
    <property type="match status" value="1"/>
</dbReference>
<dbReference type="PANTHER" id="PTHR43685:SF2">
    <property type="entry name" value="GLYCOSYLTRANSFERASE 2-LIKE DOMAIN-CONTAINING PROTEIN"/>
    <property type="match status" value="1"/>
</dbReference>
<dbReference type="InterPro" id="IPR001173">
    <property type="entry name" value="Glyco_trans_2-like"/>
</dbReference>
<gene>
    <name evidence="2" type="ORF">FA047_19820</name>
</gene>
<protein>
    <submittedName>
        <fullName evidence="2">Glycosyltransferase</fullName>
    </submittedName>
</protein>
<comment type="caution">
    <text evidence="2">The sequence shown here is derived from an EMBL/GenBank/DDBJ whole genome shotgun (WGS) entry which is preliminary data.</text>
</comment>